<dbReference type="AlphaFoldDB" id="A0A1D2QMF3"/>
<dbReference type="PANTHER" id="PTHR28008:SF1">
    <property type="entry name" value="DOMAIN PROTEIN, PUTATIVE (AFU_ORTHOLOGUE AFUA_3G10980)-RELATED"/>
    <property type="match status" value="1"/>
</dbReference>
<dbReference type="Proteomes" id="UP000242502">
    <property type="component" value="Unassembled WGS sequence"/>
</dbReference>
<sequence length="134" mass="15302">MLKKPLNINHRFINTSIFIGYSLLITLLSLKPHVPIENIPYNDKGAHLIAYAVFTLLAWRINSWSPLFNHMVIGIIMYGGLIEVLQSYTGRMMSLYDLLANITGVTLCIIVLHYIEKLHKHPLSRLLTPTNHIP</sequence>
<organism evidence="2 3">
    <name type="scientific">Candidatus Endobugula sertula</name>
    <name type="common">Bugula neritina bacterial symbiont</name>
    <dbReference type="NCBI Taxonomy" id="62101"/>
    <lineage>
        <taxon>Bacteria</taxon>
        <taxon>Pseudomonadati</taxon>
        <taxon>Pseudomonadota</taxon>
        <taxon>Gammaproteobacteria</taxon>
        <taxon>Cellvibrionales</taxon>
        <taxon>Cellvibrionaceae</taxon>
        <taxon>Candidatus Endobugula</taxon>
    </lineage>
</organism>
<keyword evidence="1" id="KW-0472">Membrane</keyword>
<keyword evidence="1" id="KW-1133">Transmembrane helix</keyword>
<dbReference type="STRING" id="62101.AB835_12450"/>
<proteinExistence type="predicted"/>
<evidence type="ECO:0000256" key="1">
    <source>
        <dbReference type="SAM" id="Phobius"/>
    </source>
</evidence>
<reference evidence="2 3" key="1">
    <citation type="journal article" date="2016" name="Appl. Environ. Microbiol.">
        <title>Lack of Overt Genome Reduction in the Bryostatin-Producing Bryozoan Symbiont "Candidatus Endobugula sertula".</title>
        <authorList>
            <person name="Miller I.J."/>
            <person name="Vanee N."/>
            <person name="Fong S.S."/>
            <person name="Lim-Fong G.E."/>
            <person name="Kwan J.C."/>
        </authorList>
    </citation>
    <scope>NUCLEOTIDE SEQUENCE [LARGE SCALE GENOMIC DNA]</scope>
    <source>
        <strain evidence="2">AB1-4</strain>
    </source>
</reference>
<accession>A0A1D2QMF3</accession>
<dbReference type="NCBIfam" id="NF037970">
    <property type="entry name" value="vanZ_1"/>
    <property type="match status" value="1"/>
</dbReference>
<dbReference type="EMBL" id="MDLC01000054">
    <property type="protein sequence ID" value="ODS22743.1"/>
    <property type="molecule type" value="Genomic_DNA"/>
</dbReference>
<evidence type="ECO:0000313" key="2">
    <source>
        <dbReference type="EMBL" id="ODS22743.1"/>
    </source>
</evidence>
<dbReference type="PANTHER" id="PTHR28008">
    <property type="entry name" value="DOMAIN PROTEIN, PUTATIVE (AFU_ORTHOLOGUE AFUA_3G10980)-RELATED"/>
    <property type="match status" value="1"/>
</dbReference>
<evidence type="ECO:0008006" key="4">
    <source>
        <dbReference type="Google" id="ProtNLM"/>
    </source>
</evidence>
<keyword evidence="1" id="KW-0812">Transmembrane</keyword>
<feature type="transmembrane region" description="Helical" evidence="1">
    <location>
        <begin position="95"/>
        <end position="115"/>
    </location>
</feature>
<gene>
    <name evidence="2" type="ORF">AB835_12450</name>
</gene>
<protein>
    <recommendedName>
        <fullName evidence="4">VanZ-like domain-containing protein</fullName>
    </recommendedName>
</protein>
<feature type="transmembrane region" description="Helical" evidence="1">
    <location>
        <begin position="68"/>
        <end position="89"/>
    </location>
</feature>
<feature type="transmembrane region" description="Helical" evidence="1">
    <location>
        <begin position="12"/>
        <end position="30"/>
    </location>
</feature>
<evidence type="ECO:0000313" key="3">
    <source>
        <dbReference type="Proteomes" id="UP000242502"/>
    </source>
</evidence>
<feature type="transmembrane region" description="Helical" evidence="1">
    <location>
        <begin position="45"/>
        <end position="61"/>
    </location>
</feature>
<comment type="caution">
    <text evidence="2">The sequence shown here is derived from an EMBL/GenBank/DDBJ whole genome shotgun (WGS) entry which is preliminary data.</text>
</comment>
<name>A0A1D2QMF3_9GAMM</name>